<evidence type="ECO:0000256" key="6">
    <source>
        <dbReference type="ARBA" id="ARBA00022989"/>
    </source>
</evidence>
<feature type="transmembrane region" description="Helical" evidence="14">
    <location>
        <begin position="54"/>
        <end position="75"/>
    </location>
</feature>
<dbReference type="InterPro" id="IPR015876">
    <property type="entry name" value="Acyl-CoA_DS"/>
</dbReference>
<evidence type="ECO:0000313" key="17">
    <source>
        <dbReference type="Proteomes" id="UP000198287"/>
    </source>
</evidence>
<dbReference type="InterPro" id="IPR005804">
    <property type="entry name" value="FA_desaturase_dom"/>
</dbReference>
<keyword evidence="8" id="KW-0408">Iron</keyword>
<comment type="subcellular location">
    <subcellularLocation>
        <location evidence="1">Membrane</location>
        <topology evidence="1">Multi-pass membrane protein</topology>
    </subcellularLocation>
</comment>
<comment type="domain">
    <text evidence="12">The histidine box domains are involved in binding the catalytic metal ions.</text>
</comment>
<accession>A0A226DE17</accession>
<dbReference type="GO" id="GO:0006636">
    <property type="term" value="P:unsaturated fatty acid biosynthetic process"/>
    <property type="evidence" value="ECO:0007669"/>
    <property type="project" value="TreeGrafter"/>
</dbReference>
<dbReference type="OrthoDB" id="10260134at2759"/>
<evidence type="ECO:0000259" key="15">
    <source>
        <dbReference type="Pfam" id="PF00487"/>
    </source>
</evidence>
<keyword evidence="7 12" id="KW-0560">Oxidoreductase</keyword>
<feature type="domain" description="Fatty acid desaturase" evidence="15">
    <location>
        <begin position="53"/>
        <end position="260"/>
    </location>
</feature>
<name>A0A226DE17_FOLCA</name>
<dbReference type="GO" id="GO:0004768">
    <property type="term" value="F:stearoyl-CoA 9-desaturase activity"/>
    <property type="evidence" value="ECO:0007669"/>
    <property type="project" value="TreeGrafter"/>
</dbReference>
<keyword evidence="11 12" id="KW-0275">Fatty acid biosynthesis</keyword>
<comment type="cofactor">
    <cofactor evidence="12">
        <name>Fe(2+)</name>
        <dbReference type="ChEBI" id="CHEBI:29033"/>
    </cofactor>
</comment>
<dbReference type="PANTHER" id="PTHR11351">
    <property type="entry name" value="ACYL-COA DESATURASE"/>
    <property type="match status" value="1"/>
</dbReference>
<sequence length="370" mass="42273">MRVKGKRGEDQPEVGGGEDEYKMELVWRNIIGMIYLHYGALIGLYLWFSGQVHWQTIIFGFVFAYSSAFGVTAGTHRLWAHKAYKANLPLRIMLAAMQTAACQNSIHEWCRDHRVHHKFSETDGDPHNAKRGFFFAHMGWLLCKKHPHVRSKGKVVDMSDLEQDPVVMFQKKFFVPLTTLTCFVIPTYIPIAYFGETFYTAWNITLLRYILTLHATWLVNSAAHIWGFRPYDSSINPAENKLVSIITPGEGWHNFHHIFPFDYKAAELGDYKHNFSTAFIDFFAWLGWAYELKTVPERVILARIARTGDGTHPSVAKKSKLDKNSNITATTSTGGHHSHDLSTSWGWDDVDTPESVKQVTIIYNAKKSTT</sequence>
<evidence type="ECO:0000256" key="12">
    <source>
        <dbReference type="RuleBase" id="RU000581"/>
    </source>
</evidence>
<dbReference type="CDD" id="cd03505">
    <property type="entry name" value="Delta9-FADS-like"/>
    <property type="match status" value="1"/>
</dbReference>
<dbReference type="GO" id="GO:0005789">
    <property type="term" value="C:endoplasmic reticulum membrane"/>
    <property type="evidence" value="ECO:0007669"/>
    <property type="project" value="TreeGrafter"/>
</dbReference>
<dbReference type="Proteomes" id="UP000198287">
    <property type="component" value="Unassembled WGS sequence"/>
</dbReference>
<feature type="transmembrane region" description="Helical" evidence="14">
    <location>
        <begin position="173"/>
        <end position="194"/>
    </location>
</feature>
<keyword evidence="10 14" id="KW-0472">Membrane</keyword>
<evidence type="ECO:0000256" key="5">
    <source>
        <dbReference type="ARBA" id="ARBA00022832"/>
    </source>
</evidence>
<keyword evidence="4 12" id="KW-0812">Transmembrane</keyword>
<evidence type="ECO:0000256" key="13">
    <source>
        <dbReference type="SAM" id="MobiDB-lite"/>
    </source>
</evidence>
<evidence type="ECO:0000256" key="2">
    <source>
        <dbReference type="ARBA" id="ARBA00009295"/>
    </source>
</evidence>
<proteinExistence type="inferred from homology"/>
<feature type="region of interest" description="Disordered" evidence="13">
    <location>
        <begin position="309"/>
        <end position="340"/>
    </location>
</feature>
<organism evidence="16 17">
    <name type="scientific">Folsomia candida</name>
    <name type="common">Springtail</name>
    <dbReference type="NCBI Taxonomy" id="158441"/>
    <lineage>
        <taxon>Eukaryota</taxon>
        <taxon>Metazoa</taxon>
        <taxon>Ecdysozoa</taxon>
        <taxon>Arthropoda</taxon>
        <taxon>Hexapoda</taxon>
        <taxon>Collembola</taxon>
        <taxon>Entomobryomorpha</taxon>
        <taxon>Isotomoidea</taxon>
        <taxon>Isotomidae</taxon>
        <taxon>Proisotominae</taxon>
        <taxon>Folsomia</taxon>
    </lineage>
</organism>
<keyword evidence="5" id="KW-0276">Fatty acid metabolism</keyword>
<evidence type="ECO:0000256" key="1">
    <source>
        <dbReference type="ARBA" id="ARBA00004141"/>
    </source>
</evidence>
<evidence type="ECO:0000256" key="10">
    <source>
        <dbReference type="ARBA" id="ARBA00023136"/>
    </source>
</evidence>
<evidence type="ECO:0000256" key="7">
    <source>
        <dbReference type="ARBA" id="ARBA00023002"/>
    </source>
</evidence>
<dbReference type="OMA" id="IGWAYEL"/>
<comment type="caution">
    <text evidence="16">The sequence shown here is derived from an EMBL/GenBank/DDBJ whole genome shotgun (WGS) entry which is preliminary data.</text>
</comment>
<reference evidence="16 17" key="1">
    <citation type="submission" date="2015-12" db="EMBL/GenBank/DDBJ databases">
        <title>The genome of Folsomia candida.</title>
        <authorList>
            <person name="Faddeeva A."/>
            <person name="Derks M.F."/>
            <person name="Anvar Y."/>
            <person name="Smit S."/>
            <person name="Van Straalen N."/>
            <person name="Roelofs D."/>
        </authorList>
    </citation>
    <scope>NUCLEOTIDE SEQUENCE [LARGE SCALE GENOMIC DNA]</scope>
    <source>
        <strain evidence="16 17">VU population</strain>
        <tissue evidence="16">Whole body</tissue>
    </source>
</reference>
<evidence type="ECO:0000313" key="16">
    <source>
        <dbReference type="EMBL" id="OXA43413.1"/>
    </source>
</evidence>
<feature type="transmembrane region" description="Helical" evidence="14">
    <location>
        <begin position="30"/>
        <end position="48"/>
    </location>
</feature>
<keyword evidence="17" id="KW-1185">Reference proteome</keyword>
<evidence type="ECO:0000256" key="8">
    <source>
        <dbReference type="ARBA" id="ARBA00023004"/>
    </source>
</evidence>
<evidence type="ECO:0000256" key="4">
    <source>
        <dbReference type="ARBA" id="ARBA00022692"/>
    </source>
</evidence>
<dbReference type="PRINTS" id="PR00075">
    <property type="entry name" value="FACDDSATRASE"/>
</dbReference>
<keyword evidence="6 14" id="KW-1133">Transmembrane helix</keyword>
<dbReference type="GO" id="GO:0005506">
    <property type="term" value="F:iron ion binding"/>
    <property type="evidence" value="ECO:0007669"/>
    <property type="project" value="TreeGrafter"/>
</dbReference>
<evidence type="ECO:0000256" key="11">
    <source>
        <dbReference type="ARBA" id="ARBA00023160"/>
    </source>
</evidence>
<comment type="similarity">
    <text evidence="2 12">Belongs to the fatty acid desaturase type 1 family.</text>
</comment>
<protein>
    <submittedName>
        <fullName evidence="16">Acyl-CoA Delta(11) desaturase</fullName>
    </submittedName>
</protein>
<dbReference type="Pfam" id="PF00487">
    <property type="entry name" value="FA_desaturase"/>
    <property type="match status" value="1"/>
</dbReference>
<dbReference type="PANTHER" id="PTHR11351:SF31">
    <property type="entry name" value="DESATURASE 1, ISOFORM A-RELATED"/>
    <property type="match status" value="1"/>
</dbReference>
<feature type="transmembrane region" description="Helical" evidence="14">
    <location>
        <begin position="206"/>
        <end position="226"/>
    </location>
</feature>
<evidence type="ECO:0000256" key="14">
    <source>
        <dbReference type="SAM" id="Phobius"/>
    </source>
</evidence>
<evidence type="ECO:0000256" key="9">
    <source>
        <dbReference type="ARBA" id="ARBA00023098"/>
    </source>
</evidence>
<dbReference type="AlphaFoldDB" id="A0A226DE17"/>
<keyword evidence="9" id="KW-0443">Lipid metabolism</keyword>
<evidence type="ECO:0000256" key="3">
    <source>
        <dbReference type="ARBA" id="ARBA00022516"/>
    </source>
</evidence>
<gene>
    <name evidence="16" type="ORF">Fcan01_21740</name>
</gene>
<dbReference type="EMBL" id="LNIX01000022">
    <property type="protein sequence ID" value="OXA43413.1"/>
    <property type="molecule type" value="Genomic_DNA"/>
</dbReference>
<keyword evidence="3 12" id="KW-0444">Lipid biosynthesis</keyword>